<feature type="active site" description="Charge relay system" evidence="6 7">
    <location>
        <position position="215"/>
    </location>
</feature>
<evidence type="ECO:0000256" key="3">
    <source>
        <dbReference type="ARBA" id="ARBA00022729"/>
    </source>
</evidence>
<dbReference type="SUPFAM" id="SSF52743">
    <property type="entry name" value="Subtilisin-like"/>
    <property type="match status" value="1"/>
</dbReference>
<dbReference type="Proteomes" id="UP000092177">
    <property type="component" value="Chromosome 5"/>
</dbReference>
<dbReference type="KEGG" id="chig:CH63R_08321"/>
<evidence type="ECO:0000259" key="11">
    <source>
        <dbReference type="Pfam" id="PF06280"/>
    </source>
</evidence>
<dbReference type="AlphaFoldDB" id="A0A1B7YBU7"/>
<evidence type="ECO:0000256" key="8">
    <source>
        <dbReference type="RuleBase" id="RU003355"/>
    </source>
</evidence>
<dbReference type="VEuPathDB" id="FungiDB:CH63R_08321"/>
<dbReference type="PROSITE" id="PS00138">
    <property type="entry name" value="SUBTILASE_SER"/>
    <property type="match status" value="1"/>
</dbReference>
<dbReference type="PANTHER" id="PTHR43806">
    <property type="entry name" value="PEPTIDASE S8"/>
    <property type="match status" value="1"/>
</dbReference>
<dbReference type="PROSITE" id="PS00136">
    <property type="entry name" value="SUBTILASE_ASP"/>
    <property type="match status" value="1"/>
</dbReference>
<dbReference type="GO" id="GO:0006508">
    <property type="term" value="P:proteolysis"/>
    <property type="evidence" value="ECO:0007669"/>
    <property type="project" value="UniProtKB-KW"/>
</dbReference>
<feature type="domain" description="C5a peptidase/Subtilisin-like protease SBT2-like Fn3-like" evidence="11">
    <location>
        <begin position="628"/>
        <end position="745"/>
    </location>
</feature>
<reference evidence="13" key="1">
    <citation type="journal article" date="2017" name="BMC Genomics">
        <title>Gapless genome assembly of Colletotrichum higginsianum reveals chromosome structure and association of transposable elements with secondary metabolite gene clusters.</title>
        <authorList>
            <person name="Dallery J.-F."/>
            <person name="Lapalu N."/>
            <person name="Zampounis A."/>
            <person name="Pigne S."/>
            <person name="Luyten I."/>
            <person name="Amselem J."/>
            <person name="Wittenberg A.H.J."/>
            <person name="Zhou S."/>
            <person name="de Queiroz M.V."/>
            <person name="Robin G.P."/>
            <person name="Auger A."/>
            <person name="Hainaut M."/>
            <person name="Henrissat B."/>
            <person name="Kim K.-T."/>
            <person name="Lee Y.-H."/>
            <person name="Lespinet O."/>
            <person name="Schwartz D.C."/>
            <person name="Thon M.R."/>
            <person name="O'Connell R.J."/>
        </authorList>
    </citation>
    <scope>NUCLEOTIDE SEQUENCE [LARGE SCALE GENOMIC DNA]</scope>
    <source>
        <strain evidence="13">IMI 349063</strain>
    </source>
</reference>
<dbReference type="GeneID" id="28867402"/>
<dbReference type="InterPro" id="IPR023827">
    <property type="entry name" value="Peptidase_S8_Asp-AS"/>
</dbReference>
<dbReference type="RefSeq" id="XP_018158073.1">
    <property type="nucleotide sequence ID" value="XM_018303295.1"/>
</dbReference>
<dbReference type="InterPro" id="IPR050131">
    <property type="entry name" value="Peptidase_S8_subtilisin-like"/>
</dbReference>
<evidence type="ECO:0000256" key="5">
    <source>
        <dbReference type="ARBA" id="ARBA00022825"/>
    </source>
</evidence>
<organism evidence="12 13">
    <name type="scientific">Colletotrichum higginsianum (strain IMI 349063)</name>
    <name type="common">Crucifer anthracnose fungus</name>
    <dbReference type="NCBI Taxonomy" id="759273"/>
    <lineage>
        <taxon>Eukaryota</taxon>
        <taxon>Fungi</taxon>
        <taxon>Dikarya</taxon>
        <taxon>Ascomycota</taxon>
        <taxon>Pezizomycotina</taxon>
        <taxon>Sordariomycetes</taxon>
        <taxon>Hypocreomycetidae</taxon>
        <taxon>Glomerellales</taxon>
        <taxon>Glomerellaceae</taxon>
        <taxon>Colletotrichum</taxon>
        <taxon>Colletotrichum destructivum species complex</taxon>
    </lineage>
</organism>
<evidence type="ECO:0000256" key="7">
    <source>
        <dbReference type="PROSITE-ProRule" id="PRU01240"/>
    </source>
</evidence>
<accession>A0A1B7YBU7</accession>
<proteinExistence type="inferred from homology"/>
<dbReference type="InterPro" id="IPR010435">
    <property type="entry name" value="C5a/SBT2-like_Fn3"/>
</dbReference>
<dbReference type="EMBL" id="LTAN01000005">
    <property type="protein sequence ID" value="OBR09556.1"/>
    <property type="molecule type" value="Genomic_DNA"/>
</dbReference>
<keyword evidence="13" id="KW-1185">Reference proteome</keyword>
<evidence type="ECO:0000256" key="4">
    <source>
        <dbReference type="ARBA" id="ARBA00022801"/>
    </source>
</evidence>
<dbReference type="Pfam" id="PF06280">
    <property type="entry name" value="fn3_5"/>
    <property type="match status" value="1"/>
</dbReference>
<dbReference type="InterPro" id="IPR015500">
    <property type="entry name" value="Peptidase_S8_subtilisin-rel"/>
</dbReference>
<feature type="active site" description="Charge relay system" evidence="6 7">
    <location>
        <position position="180"/>
    </location>
</feature>
<evidence type="ECO:0000256" key="1">
    <source>
        <dbReference type="ARBA" id="ARBA00011073"/>
    </source>
</evidence>
<dbReference type="InterPro" id="IPR023828">
    <property type="entry name" value="Peptidase_S8_Ser-AS"/>
</dbReference>
<protein>
    <submittedName>
        <fullName evidence="12">Serin endopeptidase</fullName>
    </submittedName>
</protein>
<dbReference type="PANTHER" id="PTHR43806:SF66">
    <property type="entry name" value="SERIN ENDOPEPTIDASE"/>
    <property type="match status" value="1"/>
</dbReference>
<evidence type="ECO:0000313" key="13">
    <source>
        <dbReference type="Proteomes" id="UP000092177"/>
    </source>
</evidence>
<gene>
    <name evidence="12" type="ORF">CH63R_08321</name>
</gene>
<sequence>MKSLFKQAASVACLPWLAAAAFNEAFVVEFDGSVALTAEALMGQAQVSLADAGLDCTTSQRYYFNHPLFQGASLNVHCSQDGVSQKSVLTTVQSVDGVLKAWPVTVTEPALNRFKVPGITDGERTGRGFAEYKRDLSRLSSLHTRDGAVVDSLSTHVDTGVSKLHAANTTGSGVLVAVIDSGFDVNALGLSKTNIAYTLDITDGGNDVADNCTVHGTHVLGIVGAKGAEAKYGVIGVAPDATYEIYRIDTCNGQGATVDALINGFLAAADRGADIITCSYGGTLAFPEDPWSVVATRLFENGTSVFLPSGNGGPGIFTGLSPGAADAITSVGSADNSVTPYYTWEGNWTAGGDAGPIRFTPGTPFNFPPNNKLTVWTSNTPISDDCQLLPDKASLPADLTNVIFLSQYDQCWKAPNGTTISLTNEFDIPYALYYSRSNFTVSEGHLFMEVTRDPDLKGTAAIDFATASQIIKAKEQHGSVEVYIAHDVSVANEDLTYKANNRSGLLSSSFTSWGPSLRGASMPLFLAPGGNILSTFPEKLGGWGVVSGTSMATPFAAGVGALVKQQHPDYSPVEIQTVIATTARPIKWNDSKGKTEEFLAPTFQQGGGLVDAWSAVHSTTLLSTSSLSFNDTTNRPKELTFSIKNTGTSAITYKLSHVGAGSGYVLEKADWYNLTKAEAYPVYADVSISPSTVSVEPGKSATISVSVVKEPALPDALSRVSYFGGYVAIEADGSTDVNKLSLPYTGFGAPLATLRSVNRADSYLSFYNLTDSKPYRAEAGRLYTCTLNLTADVPASFPDNVYPGVEVFLFMQTRNMSISVIDADSGKVIMTPYQSSSADTWGPGNSWYWDGSDANKTFVPAGTYIWNVKALKLNGNPENKEDWDIYETGTWVLQYTSNSTLVPSNSTLRA</sequence>
<keyword evidence="4 7" id="KW-0378">Hydrolase</keyword>
<evidence type="ECO:0000256" key="6">
    <source>
        <dbReference type="PIRSR" id="PIRSR615500-1"/>
    </source>
</evidence>
<dbReference type="PROSITE" id="PS51892">
    <property type="entry name" value="SUBTILASE"/>
    <property type="match status" value="1"/>
</dbReference>
<name>A0A1B7YBU7_COLHI</name>
<keyword evidence="3 9" id="KW-0732">Signal</keyword>
<dbReference type="Gene3D" id="3.40.50.200">
    <property type="entry name" value="Peptidase S8/S53 domain"/>
    <property type="match status" value="2"/>
</dbReference>
<dbReference type="PRINTS" id="PR00723">
    <property type="entry name" value="SUBTILISIN"/>
</dbReference>
<comment type="similarity">
    <text evidence="1 7 8">Belongs to the peptidase S8 family.</text>
</comment>
<dbReference type="InterPro" id="IPR000209">
    <property type="entry name" value="Peptidase_S8/S53_dom"/>
</dbReference>
<dbReference type="Gene3D" id="2.60.40.1710">
    <property type="entry name" value="Subtilisin-like superfamily"/>
    <property type="match status" value="1"/>
</dbReference>
<keyword evidence="2 7" id="KW-0645">Protease</keyword>
<dbReference type="OrthoDB" id="10256524at2759"/>
<evidence type="ECO:0000313" key="12">
    <source>
        <dbReference type="EMBL" id="OBR09556.1"/>
    </source>
</evidence>
<keyword evidence="5 7" id="KW-0720">Serine protease</keyword>
<dbReference type="GO" id="GO:0016020">
    <property type="term" value="C:membrane"/>
    <property type="evidence" value="ECO:0007669"/>
    <property type="project" value="InterPro"/>
</dbReference>
<feature type="active site" description="Charge relay system" evidence="6 7">
    <location>
        <position position="550"/>
    </location>
</feature>
<evidence type="ECO:0000259" key="10">
    <source>
        <dbReference type="Pfam" id="PF00082"/>
    </source>
</evidence>
<evidence type="ECO:0000256" key="9">
    <source>
        <dbReference type="SAM" id="SignalP"/>
    </source>
</evidence>
<dbReference type="Gene3D" id="2.60.40.4070">
    <property type="match status" value="1"/>
</dbReference>
<feature type="chain" id="PRO_5008601509" evidence="9">
    <location>
        <begin position="21"/>
        <end position="910"/>
    </location>
</feature>
<evidence type="ECO:0000256" key="2">
    <source>
        <dbReference type="ARBA" id="ARBA00022670"/>
    </source>
</evidence>
<feature type="domain" description="Peptidase S8/S53" evidence="10">
    <location>
        <begin position="171"/>
        <end position="591"/>
    </location>
</feature>
<dbReference type="InterPro" id="IPR036852">
    <property type="entry name" value="Peptidase_S8/S53_dom_sf"/>
</dbReference>
<dbReference type="Pfam" id="PF00082">
    <property type="entry name" value="Peptidase_S8"/>
    <property type="match status" value="1"/>
</dbReference>
<dbReference type="GO" id="GO:0004252">
    <property type="term" value="F:serine-type endopeptidase activity"/>
    <property type="evidence" value="ECO:0007669"/>
    <property type="project" value="UniProtKB-UniRule"/>
</dbReference>
<comment type="caution">
    <text evidence="12">The sequence shown here is derived from an EMBL/GenBank/DDBJ whole genome shotgun (WGS) entry which is preliminary data.</text>
</comment>
<feature type="signal peptide" evidence="9">
    <location>
        <begin position="1"/>
        <end position="20"/>
    </location>
</feature>